<dbReference type="Gene3D" id="1.10.10.10">
    <property type="entry name" value="Winged helix-like DNA-binding domain superfamily/Winged helix DNA-binding domain"/>
    <property type="match status" value="1"/>
</dbReference>
<dbReference type="GO" id="GO:0000156">
    <property type="term" value="F:phosphorelay response regulator activity"/>
    <property type="evidence" value="ECO:0007669"/>
    <property type="project" value="TreeGrafter"/>
</dbReference>
<dbReference type="GO" id="GO:0005829">
    <property type="term" value="C:cytosol"/>
    <property type="evidence" value="ECO:0007669"/>
    <property type="project" value="TreeGrafter"/>
</dbReference>
<keyword evidence="2" id="KW-0902">Two-component regulatory system</keyword>
<gene>
    <name evidence="10" type="ORF">CJD35_08070</name>
</gene>
<dbReference type="InterPro" id="IPR011006">
    <property type="entry name" value="CheY-like_superfamily"/>
</dbReference>
<dbReference type="InterPro" id="IPR001867">
    <property type="entry name" value="OmpR/PhoB-type_DNA-bd"/>
</dbReference>
<dbReference type="SUPFAM" id="SSF46894">
    <property type="entry name" value="C-terminal effector domain of the bipartite response regulators"/>
    <property type="match status" value="1"/>
</dbReference>
<evidence type="ECO:0000259" key="8">
    <source>
        <dbReference type="PROSITE" id="PS50110"/>
    </source>
</evidence>
<feature type="DNA-binding region" description="OmpR/PhoB-type" evidence="7">
    <location>
        <begin position="131"/>
        <end position="229"/>
    </location>
</feature>
<evidence type="ECO:0000256" key="3">
    <source>
        <dbReference type="ARBA" id="ARBA00023015"/>
    </source>
</evidence>
<keyword evidence="3" id="KW-0805">Transcription regulation</keyword>
<evidence type="ECO:0000256" key="4">
    <source>
        <dbReference type="ARBA" id="ARBA00023125"/>
    </source>
</evidence>
<feature type="modified residue" description="4-aspartylphosphate" evidence="6">
    <location>
        <position position="57"/>
    </location>
</feature>
<dbReference type="EMBL" id="CP022745">
    <property type="protein sequence ID" value="ASY44404.1"/>
    <property type="molecule type" value="Genomic_DNA"/>
</dbReference>
<dbReference type="PROSITE" id="PS50110">
    <property type="entry name" value="RESPONSE_REGULATORY"/>
    <property type="match status" value="1"/>
</dbReference>
<dbReference type="PROSITE" id="PS51755">
    <property type="entry name" value="OMPR_PHOB"/>
    <property type="match status" value="1"/>
</dbReference>
<sequence>MGHSDQISVLLVEDDAAARANIAAILSSAGISVEQAEDGATGLTRAGSGSHDVLILDRMLPGYSGIDIVTRLRGAGVGAPVLMLSALGRSEHRVEGLESGVDDYLAKPFEPDELVARVRALWRRASRRSHDPVLLFGDLECHAKARTAYRQGRHLALSPKEFELFRYLMDHAGEVVTREMLLRHVWKLNFDPQTNVVDVNVGRLRRKLEEGFDSPVLETVWGTGYRLIAVGAGPAGGSTSGPAGG</sequence>
<dbReference type="InterPro" id="IPR039420">
    <property type="entry name" value="WalR-like"/>
</dbReference>
<dbReference type="KEGG" id="shyd:CJD35_08070"/>
<keyword evidence="5" id="KW-0804">Transcription</keyword>
<dbReference type="Gene3D" id="6.10.250.690">
    <property type="match status" value="1"/>
</dbReference>
<organism evidence="10 11">
    <name type="scientific">Sphingobium xenophagum</name>
    <dbReference type="NCBI Taxonomy" id="121428"/>
    <lineage>
        <taxon>Bacteria</taxon>
        <taxon>Pseudomonadati</taxon>
        <taxon>Pseudomonadota</taxon>
        <taxon>Alphaproteobacteria</taxon>
        <taxon>Sphingomonadales</taxon>
        <taxon>Sphingomonadaceae</taxon>
        <taxon>Sphingobium</taxon>
    </lineage>
</organism>
<evidence type="ECO:0000313" key="10">
    <source>
        <dbReference type="EMBL" id="ASY44404.1"/>
    </source>
</evidence>
<evidence type="ECO:0000256" key="5">
    <source>
        <dbReference type="ARBA" id="ARBA00023163"/>
    </source>
</evidence>
<dbReference type="AlphaFoldDB" id="A0A249MT88"/>
<dbReference type="PANTHER" id="PTHR48111:SF76">
    <property type="entry name" value="TWO-COMPONENT RESPONSE REGULATOR"/>
    <property type="match status" value="1"/>
</dbReference>
<accession>A0A249MT88</accession>
<dbReference type="SMART" id="SM00448">
    <property type="entry name" value="REC"/>
    <property type="match status" value="1"/>
</dbReference>
<reference evidence="10 11" key="1">
    <citation type="submission" date="2017-08" db="EMBL/GenBank/DDBJ databases">
        <title>Whole Genome Sequence of Sphingobium hydrophobicum C1: Insights into Adaption to the Electronic-waste Contaminated Sediment.</title>
        <authorList>
            <person name="Song D."/>
            <person name="Chen X."/>
            <person name="Xu M."/>
        </authorList>
    </citation>
    <scope>NUCLEOTIDE SEQUENCE [LARGE SCALE GENOMIC DNA]</scope>
    <source>
        <strain evidence="10 11">C1</strain>
    </source>
</reference>
<evidence type="ECO:0000313" key="11">
    <source>
        <dbReference type="Proteomes" id="UP000217141"/>
    </source>
</evidence>
<evidence type="ECO:0000256" key="6">
    <source>
        <dbReference type="PROSITE-ProRule" id="PRU00169"/>
    </source>
</evidence>
<dbReference type="Gene3D" id="3.40.50.2300">
    <property type="match status" value="1"/>
</dbReference>
<dbReference type="InterPro" id="IPR016032">
    <property type="entry name" value="Sig_transdc_resp-reg_C-effctor"/>
</dbReference>
<dbReference type="CDD" id="cd00383">
    <property type="entry name" value="trans_reg_C"/>
    <property type="match status" value="1"/>
</dbReference>
<protein>
    <submittedName>
        <fullName evidence="10">DNA-binding response regulator</fullName>
    </submittedName>
</protein>
<feature type="domain" description="OmpR/PhoB-type" evidence="9">
    <location>
        <begin position="131"/>
        <end position="229"/>
    </location>
</feature>
<dbReference type="RefSeq" id="WP_017183935.1">
    <property type="nucleotide sequence ID" value="NZ_CP022745.1"/>
</dbReference>
<dbReference type="Pfam" id="PF00072">
    <property type="entry name" value="Response_reg"/>
    <property type="match status" value="1"/>
</dbReference>
<evidence type="ECO:0000256" key="1">
    <source>
        <dbReference type="ARBA" id="ARBA00022553"/>
    </source>
</evidence>
<dbReference type="PANTHER" id="PTHR48111">
    <property type="entry name" value="REGULATOR OF RPOS"/>
    <property type="match status" value="1"/>
</dbReference>
<dbReference type="GO" id="GO:0032993">
    <property type="term" value="C:protein-DNA complex"/>
    <property type="evidence" value="ECO:0007669"/>
    <property type="project" value="TreeGrafter"/>
</dbReference>
<keyword evidence="1 6" id="KW-0597">Phosphoprotein</keyword>
<dbReference type="GO" id="GO:0000976">
    <property type="term" value="F:transcription cis-regulatory region binding"/>
    <property type="evidence" value="ECO:0007669"/>
    <property type="project" value="TreeGrafter"/>
</dbReference>
<dbReference type="Proteomes" id="UP000217141">
    <property type="component" value="Chromosome I"/>
</dbReference>
<evidence type="ECO:0000256" key="2">
    <source>
        <dbReference type="ARBA" id="ARBA00023012"/>
    </source>
</evidence>
<dbReference type="GO" id="GO:0006355">
    <property type="term" value="P:regulation of DNA-templated transcription"/>
    <property type="evidence" value="ECO:0007669"/>
    <property type="project" value="InterPro"/>
</dbReference>
<proteinExistence type="predicted"/>
<keyword evidence="4 7" id="KW-0238">DNA-binding</keyword>
<dbReference type="Pfam" id="PF00486">
    <property type="entry name" value="Trans_reg_C"/>
    <property type="match status" value="1"/>
</dbReference>
<dbReference type="SMART" id="SM00862">
    <property type="entry name" value="Trans_reg_C"/>
    <property type="match status" value="1"/>
</dbReference>
<evidence type="ECO:0000256" key="7">
    <source>
        <dbReference type="PROSITE-ProRule" id="PRU01091"/>
    </source>
</evidence>
<dbReference type="InterPro" id="IPR036388">
    <property type="entry name" value="WH-like_DNA-bd_sf"/>
</dbReference>
<dbReference type="SUPFAM" id="SSF52172">
    <property type="entry name" value="CheY-like"/>
    <property type="match status" value="1"/>
</dbReference>
<dbReference type="FunFam" id="1.10.10.10:FF:000005">
    <property type="entry name" value="Two-component system response regulator"/>
    <property type="match status" value="1"/>
</dbReference>
<feature type="domain" description="Response regulatory" evidence="8">
    <location>
        <begin position="8"/>
        <end position="122"/>
    </location>
</feature>
<dbReference type="InterPro" id="IPR001789">
    <property type="entry name" value="Sig_transdc_resp-reg_receiver"/>
</dbReference>
<evidence type="ECO:0000259" key="9">
    <source>
        <dbReference type="PROSITE" id="PS51755"/>
    </source>
</evidence>
<name>A0A249MT88_SPHXE</name>